<evidence type="ECO:0000256" key="1">
    <source>
        <dbReference type="ARBA" id="ARBA00005721"/>
    </source>
</evidence>
<keyword evidence="4" id="KW-1185">Reference proteome</keyword>
<dbReference type="Pfam" id="PF03780">
    <property type="entry name" value="Asp23"/>
    <property type="match status" value="1"/>
</dbReference>
<evidence type="ECO:0000313" key="4">
    <source>
        <dbReference type="Proteomes" id="UP000572680"/>
    </source>
</evidence>
<sequence>MSDLDSSYSGGAGPDPRPEVRSMPYLPGPPSGPSAPPGPGAPTGATGPLAAPTVAPPREPAQSAQYAPKRDYSEPVPGGSRDPQAAQGRIVIEDAVVERIATLAALEVSGVAGLGGEGPPAGEAPGGVPGGPSARPPVRAMIRDDEITVDLRVAVEYGSVIMEVARVVRGNVARVLGLMLGMRVAAVNVTVEDVRMPAADRG</sequence>
<protein>
    <submittedName>
        <fullName evidence="3">Putative alkaline shock family protein YloU</fullName>
    </submittedName>
</protein>
<feature type="compositionally biased region" description="Pro residues" evidence="2">
    <location>
        <begin position="26"/>
        <end position="40"/>
    </location>
</feature>
<evidence type="ECO:0000313" key="3">
    <source>
        <dbReference type="EMBL" id="MBA8956316.1"/>
    </source>
</evidence>
<reference evidence="3 4" key="1">
    <citation type="submission" date="2020-08" db="EMBL/GenBank/DDBJ databases">
        <title>Genomic Encyclopedia of Type Strains, Phase IV (KMG-IV): sequencing the most valuable type-strain genomes for metagenomic binning, comparative biology and taxonomic classification.</title>
        <authorList>
            <person name="Goeker M."/>
        </authorList>
    </citation>
    <scope>NUCLEOTIDE SEQUENCE [LARGE SCALE GENOMIC DNA]</scope>
    <source>
        <strain evidence="3 4">DSM 44197</strain>
    </source>
</reference>
<proteinExistence type="inferred from homology"/>
<evidence type="ECO:0000256" key="2">
    <source>
        <dbReference type="SAM" id="MobiDB-lite"/>
    </source>
</evidence>
<dbReference type="EMBL" id="JACJIA010000015">
    <property type="protein sequence ID" value="MBA8956316.1"/>
    <property type="molecule type" value="Genomic_DNA"/>
</dbReference>
<dbReference type="Proteomes" id="UP000572680">
    <property type="component" value="Unassembled WGS sequence"/>
</dbReference>
<name>A0A7W3LXY1_ACTNM</name>
<dbReference type="PANTHER" id="PTHR34297">
    <property type="entry name" value="HYPOTHETICAL CYTOSOLIC PROTEIN-RELATED"/>
    <property type="match status" value="1"/>
</dbReference>
<feature type="compositionally biased region" description="Low complexity" evidence="2">
    <location>
        <begin position="42"/>
        <end position="53"/>
    </location>
</feature>
<dbReference type="PANTHER" id="PTHR34297:SF3">
    <property type="entry name" value="ALKALINE SHOCK PROTEIN 23"/>
    <property type="match status" value="1"/>
</dbReference>
<dbReference type="RefSeq" id="WP_182848241.1">
    <property type="nucleotide sequence ID" value="NZ_JACJIA010000015.1"/>
</dbReference>
<dbReference type="AlphaFoldDB" id="A0A7W3LXY1"/>
<comment type="caution">
    <text evidence="3">The sequence shown here is derived from an EMBL/GenBank/DDBJ whole genome shotgun (WGS) entry which is preliminary data.</text>
</comment>
<comment type="similarity">
    <text evidence="1">Belongs to the asp23 family.</text>
</comment>
<gene>
    <name evidence="3" type="ORF">HNR61_007998</name>
</gene>
<feature type="region of interest" description="Disordered" evidence="2">
    <location>
        <begin position="1"/>
        <end position="87"/>
    </location>
</feature>
<organism evidence="3 4">
    <name type="scientific">Actinomadura namibiensis</name>
    <dbReference type="NCBI Taxonomy" id="182080"/>
    <lineage>
        <taxon>Bacteria</taxon>
        <taxon>Bacillati</taxon>
        <taxon>Actinomycetota</taxon>
        <taxon>Actinomycetes</taxon>
        <taxon>Streptosporangiales</taxon>
        <taxon>Thermomonosporaceae</taxon>
        <taxon>Actinomadura</taxon>
    </lineage>
</organism>
<accession>A0A7W3LXY1</accession>
<dbReference type="InterPro" id="IPR005531">
    <property type="entry name" value="Asp23"/>
</dbReference>